<dbReference type="Gramene" id="OE9A085188T1">
    <property type="protein sequence ID" value="OE9A085188C1"/>
    <property type="gene ID" value="OE9A085188"/>
</dbReference>
<dbReference type="AlphaFoldDB" id="A0A8S0TRV3"/>
<sequence>MFVILSNFGYFELLDHRLFNWRQVEQVPFADNNLTVSNIICDHKHVLIGLSDGSLYNISWKGELEFSMPLMLLFVLFSDGQLMLCSVSKKGLKHADSVKAERRMAYGNVVCAAVASAPK</sequence>
<proteinExistence type="predicted"/>
<dbReference type="OrthoDB" id="67540at2759"/>
<dbReference type="EMBL" id="CACTIH010007259">
    <property type="protein sequence ID" value="CAA3006259.1"/>
    <property type="molecule type" value="Genomic_DNA"/>
</dbReference>
<gene>
    <name evidence="1" type="ORF">OLEA9_A085188</name>
</gene>
<protein>
    <submittedName>
        <fullName evidence="1">Uncharacterized protein</fullName>
    </submittedName>
</protein>
<organism evidence="1 2">
    <name type="scientific">Olea europaea subsp. europaea</name>
    <dbReference type="NCBI Taxonomy" id="158383"/>
    <lineage>
        <taxon>Eukaryota</taxon>
        <taxon>Viridiplantae</taxon>
        <taxon>Streptophyta</taxon>
        <taxon>Embryophyta</taxon>
        <taxon>Tracheophyta</taxon>
        <taxon>Spermatophyta</taxon>
        <taxon>Magnoliopsida</taxon>
        <taxon>eudicotyledons</taxon>
        <taxon>Gunneridae</taxon>
        <taxon>Pentapetalae</taxon>
        <taxon>asterids</taxon>
        <taxon>lamiids</taxon>
        <taxon>Lamiales</taxon>
        <taxon>Oleaceae</taxon>
        <taxon>Oleeae</taxon>
        <taxon>Olea</taxon>
    </lineage>
</organism>
<name>A0A8S0TRV3_OLEEU</name>
<accession>A0A8S0TRV3</accession>
<keyword evidence="2" id="KW-1185">Reference proteome</keyword>
<comment type="caution">
    <text evidence="1">The sequence shown here is derived from an EMBL/GenBank/DDBJ whole genome shotgun (WGS) entry which is preliminary data.</text>
</comment>
<evidence type="ECO:0000313" key="2">
    <source>
        <dbReference type="Proteomes" id="UP000594638"/>
    </source>
</evidence>
<dbReference type="Proteomes" id="UP000594638">
    <property type="component" value="Unassembled WGS sequence"/>
</dbReference>
<evidence type="ECO:0000313" key="1">
    <source>
        <dbReference type="EMBL" id="CAA3006259.1"/>
    </source>
</evidence>
<reference evidence="1 2" key="1">
    <citation type="submission" date="2019-12" db="EMBL/GenBank/DDBJ databases">
        <authorList>
            <person name="Alioto T."/>
            <person name="Alioto T."/>
            <person name="Gomez Garrido J."/>
        </authorList>
    </citation>
    <scope>NUCLEOTIDE SEQUENCE [LARGE SCALE GENOMIC DNA]</scope>
</reference>